<feature type="transmembrane region" description="Helical" evidence="1">
    <location>
        <begin position="287"/>
        <end position="308"/>
    </location>
</feature>
<feature type="transmembrane region" description="Helical" evidence="1">
    <location>
        <begin position="86"/>
        <end position="105"/>
    </location>
</feature>
<gene>
    <name evidence="3" type="ORF">BD410DRAFT_796573</name>
</gene>
<reference evidence="3 4" key="1">
    <citation type="submission" date="2018-06" db="EMBL/GenBank/DDBJ databases">
        <title>A transcriptomic atlas of mushroom development highlights an independent origin of complex multicellularity.</title>
        <authorList>
            <consortium name="DOE Joint Genome Institute"/>
            <person name="Krizsan K."/>
            <person name="Almasi E."/>
            <person name="Merenyi Z."/>
            <person name="Sahu N."/>
            <person name="Viragh M."/>
            <person name="Koszo T."/>
            <person name="Mondo S."/>
            <person name="Kiss B."/>
            <person name="Balint B."/>
            <person name="Kues U."/>
            <person name="Barry K."/>
            <person name="Hegedus J.C."/>
            <person name="Henrissat B."/>
            <person name="Johnson J."/>
            <person name="Lipzen A."/>
            <person name="Ohm R."/>
            <person name="Nagy I."/>
            <person name="Pangilinan J."/>
            <person name="Yan J."/>
            <person name="Xiong Y."/>
            <person name="Grigoriev I.V."/>
            <person name="Hibbett D.S."/>
            <person name="Nagy L.G."/>
        </authorList>
    </citation>
    <scope>NUCLEOTIDE SEQUENCE [LARGE SCALE GENOMIC DNA]</scope>
    <source>
        <strain evidence="3 4">SZMC22713</strain>
    </source>
</reference>
<feature type="transmembrane region" description="Helical" evidence="1">
    <location>
        <begin position="204"/>
        <end position="222"/>
    </location>
</feature>
<keyword evidence="4" id="KW-1185">Reference proteome</keyword>
<dbReference type="STRING" id="50990.A0A4Y7PID8"/>
<dbReference type="PANTHER" id="PTHR40465">
    <property type="entry name" value="CHROMOSOME 1, WHOLE GENOME SHOTGUN SEQUENCE"/>
    <property type="match status" value="1"/>
</dbReference>
<feature type="domain" description="DUF6534" evidence="2">
    <location>
        <begin position="206"/>
        <end position="312"/>
    </location>
</feature>
<keyword evidence="1" id="KW-0812">Transmembrane</keyword>
<dbReference type="Pfam" id="PF20152">
    <property type="entry name" value="DUF6534"/>
    <property type="match status" value="1"/>
</dbReference>
<keyword evidence="1" id="KW-0472">Membrane</keyword>
<dbReference type="VEuPathDB" id="FungiDB:BD410DRAFT_796573"/>
<evidence type="ECO:0000259" key="2">
    <source>
        <dbReference type="Pfam" id="PF20152"/>
    </source>
</evidence>
<dbReference type="AlphaFoldDB" id="A0A4Y7PID8"/>
<feature type="transmembrane region" description="Helical" evidence="1">
    <location>
        <begin position="258"/>
        <end position="281"/>
    </location>
</feature>
<protein>
    <recommendedName>
        <fullName evidence="2">DUF6534 domain-containing protein</fullName>
    </recommendedName>
</protein>
<organism evidence="3 4">
    <name type="scientific">Rickenella mellea</name>
    <dbReference type="NCBI Taxonomy" id="50990"/>
    <lineage>
        <taxon>Eukaryota</taxon>
        <taxon>Fungi</taxon>
        <taxon>Dikarya</taxon>
        <taxon>Basidiomycota</taxon>
        <taxon>Agaricomycotina</taxon>
        <taxon>Agaricomycetes</taxon>
        <taxon>Hymenochaetales</taxon>
        <taxon>Rickenellaceae</taxon>
        <taxon>Rickenella</taxon>
    </lineage>
</organism>
<dbReference type="Proteomes" id="UP000294933">
    <property type="component" value="Unassembled WGS sequence"/>
</dbReference>
<evidence type="ECO:0000256" key="1">
    <source>
        <dbReference type="SAM" id="Phobius"/>
    </source>
</evidence>
<accession>A0A4Y7PID8</accession>
<sequence length="349" mass="38894">MMTTVRPHNHSLTSSTSFTGDMSGQLCMVSIGFKHCPNQTSLLGVSVRKGYFYFSKYHDRLALKVYVREFFPIGDRVAAAPSIANLFKVAFLLFLDMCSTLVWGIGLHGSLIRSRGKPVSVTSAIPFLAAGSAMTLTITFASQLFFSRRVYLLDSSRLRISVIVTISALLALGGGITRIIVMLAPPPDATAQGIFNITNTFENGFAAVSDIVATIAMCFKFVETAMDTRRWDPSAIETTSDWLLKYVCFRMSSLLRRLMIYTVHRGIVVTSVQILTLVLYWHAPDKLYWMTFHMCVGKLYVNTLLAMLNSRRQLRSISGFMDHSERNEKPSTLVVHAIAHSANEMKASM</sequence>
<dbReference type="EMBL" id="ML170284">
    <property type="protein sequence ID" value="TDL15243.1"/>
    <property type="molecule type" value="Genomic_DNA"/>
</dbReference>
<dbReference type="InterPro" id="IPR045339">
    <property type="entry name" value="DUF6534"/>
</dbReference>
<keyword evidence="1" id="KW-1133">Transmembrane helix</keyword>
<dbReference type="PANTHER" id="PTHR40465:SF1">
    <property type="entry name" value="DUF6534 DOMAIN-CONTAINING PROTEIN"/>
    <property type="match status" value="1"/>
</dbReference>
<feature type="transmembrane region" description="Helical" evidence="1">
    <location>
        <begin position="125"/>
        <end position="146"/>
    </location>
</feature>
<dbReference type="OrthoDB" id="2792702at2759"/>
<evidence type="ECO:0000313" key="4">
    <source>
        <dbReference type="Proteomes" id="UP000294933"/>
    </source>
</evidence>
<feature type="transmembrane region" description="Helical" evidence="1">
    <location>
        <begin position="158"/>
        <end position="184"/>
    </location>
</feature>
<proteinExistence type="predicted"/>
<evidence type="ECO:0000313" key="3">
    <source>
        <dbReference type="EMBL" id="TDL15243.1"/>
    </source>
</evidence>
<name>A0A4Y7PID8_9AGAM</name>